<dbReference type="Pfam" id="PF00700">
    <property type="entry name" value="Flagellin_C"/>
    <property type="match status" value="1"/>
</dbReference>
<evidence type="ECO:0000313" key="8">
    <source>
        <dbReference type="EMBL" id="KRO79751.1"/>
    </source>
</evidence>
<dbReference type="SUPFAM" id="SSF64518">
    <property type="entry name" value="Phase 1 flagellin"/>
    <property type="match status" value="1"/>
</dbReference>
<dbReference type="Pfam" id="PF00669">
    <property type="entry name" value="Flagellin_N"/>
    <property type="match status" value="1"/>
</dbReference>
<evidence type="ECO:0008006" key="10">
    <source>
        <dbReference type="Google" id="ProtNLM"/>
    </source>
</evidence>
<dbReference type="GO" id="GO:0009424">
    <property type="term" value="C:bacterial-type flagellum hook"/>
    <property type="evidence" value="ECO:0007669"/>
    <property type="project" value="InterPro"/>
</dbReference>
<dbReference type="GO" id="GO:0005198">
    <property type="term" value="F:structural molecule activity"/>
    <property type="evidence" value="ECO:0007669"/>
    <property type="project" value="InterPro"/>
</dbReference>
<keyword evidence="5" id="KW-0975">Bacterial flagellum</keyword>
<protein>
    <recommendedName>
        <fullName evidence="10">Flagellin N-terminal domain-containing protein</fullName>
    </recommendedName>
</protein>
<evidence type="ECO:0000256" key="3">
    <source>
        <dbReference type="ARBA" id="ARBA00005709"/>
    </source>
</evidence>
<name>A0A0R2SXY9_9GAMM</name>
<dbReference type="AlphaFoldDB" id="A0A0R2SXY9"/>
<gene>
    <name evidence="8" type="ORF">ABR85_09885</name>
</gene>
<dbReference type="InterPro" id="IPR001492">
    <property type="entry name" value="Flagellin"/>
</dbReference>
<dbReference type="Gene3D" id="1.20.1330.10">
    <property type="entry name" value="f41 fragment of flagellin, N-terminal domain"/>
    <property type="match status" value="1"/>
</dbReference>
<evidence type="ECO:0000256" key="2">
    <source>
        <dbReference type="ARBA" id="ARBA00004613"/>
    </source>
</evidence>
<proteinExistence type="inferred from homology"/>
<dbReference type="Proteomes" id="UP000051242">
    <property type="component" value="Unassembled WGS sequence"/>
</dbReference>
<dbReference type="InterPro" id="IPR013384">
    <property type="entry name" value="Flagell_FlgL"/>
</dbReference>
<accession>A0A0R2SXY9</accession>
<comment type="similarity">
    <text evidence="3">Belongs to the bacterial flagellin family.</text>
</comment>
<evidence type="ECO:0000256" key="1">
    <source>
        <dbReference type="ARBA" id="ARBA00004365"/>
    </source>
</evidence>
<feature type="domain" description="Flagellin C-terminal" evidence="7">
    <location>
        <begin position="227"/>
        <end position="306"/>
    </location>
</feature>
<evidence type="ECO:0000256" key="5">
    <source>
        <dbReference type="ARBA" id="ARBA00023143"/>
    </source>
</evidence>
<dbReference type="GO" id="GO:0071973">
    <property type="term" value="P:bacterial-type flagellum-dependent cell motility"/>
    <property type="evidence" value="ECO:0007669"/>
    <property type="project" value="InterPro"/>
</dbReference>
<dbReference type="InterPro" id="IPR001029">
    <property type="entry name" value="Flagellin_N"/>
</dbReference>
<dbReference type="PANTHER" id="PTHR42792:SF1">
    <property type="entry name" value="FLAGELLAR HOOK-ASSOCIATED PROTEIN 3"/>
    <property type="match status" value="1"/>
</dbReference>
<dbReference type="PANTHER" id="PTHR42792">
    <property type="entry name" value="FLAGELLIN"/>
    <property type="match status" value="1"/>
</dbReference>
<evidence type="ECO:0000259" key="6">
    <source>
        <dbReference type="Pfam" id="PF00669"/>
    </source>
</evidence>
<organism evidence="8 9">
    <name type="scientific">OM182 bacterium BACL3 MAG-120619-bin3</name>
    <dbReference type="NCBI Taxonomy" id="1655593"/>
    <lineage>
        <taxon>Bacteria</taxon>
        <taxon>Pseudomonadati</taxon>
        <taxon>Pseudomonadota</taxon>
        <taxon>Gammaproteobacteria</taxon>
        <taxon>OMG group</taxon>
        <taxon>OM182 clade</taxon>
    </lineage>
</organism>
<dbReference type="EMBL" id="LICD01000144">
    <property type="protein sequence ID" value="KRO79751.1"/>
    <property type="molecule type" value="Genomic_DNA"/>
</dbReference>
<reference evidence="8 9" key="1">
    <citation type="submission" date="2015-10" db="EMBL/GenBank/DDBJ databases">
        <title>Metagenome-Assembled Genomes uncover a global brackish microbiome.</title>
        <authorList>
            <person name="Hugerth L.W."/>
            <person name="Larsson J."/>
            <person name="Alneberg J."/>
            <person name="Lindh M.V."/>
            <person name="Legrand C."/>
            <person name="Pinhassi J."/>
            <person name="Andersson A.F."/>
        </authorList>
    </citation>
    <scope>NUCLEOTIDE SEQUENCE [LARGE SCALE GENOMIC DNA]</scope>
    <source>
        <strain evidence="8">BACL22 MAG-120619-bin3</strain>
    </source>
</reference>
<evidence type="ECO:0000256" key="4">
    <source>
        <dbReference type="ARBA" id="ARBA00022525"/>
    </source>
</evidence>
<evidence type="ECO:0000313" key="9">
    <source>
        <dbReference type="Proteomes" id="UP000051242"/>
    </source>
</evidence>
<sequence>MRISTNLYFSTLNQRLSEQQNKISTLQTQLASGKKAPTASMDSEAAMASLRMNSTLEDQANYRSSLQRVDGQFRQEEGLVSAMRKISDRIHELSITAANGTYSAEDKVMIATEVAQYKEQLLAYSNSKDENDNYFFSGTKNSTQAFLMAPDGSVTYQGDQTAIFVEIGSGEKIRVNTIGSELLGNVSRTADDGSISKVSAFTMIDDFVTALNSNNSTNISRAMADAESFSNSLSKKQVELGLSQNSVANRLEIIEEKTILYKNILSKSVDTDYTAAITELSTNMLALEAAQSTFAKVSQLSLFDYL</sequence>
<dbReference type="GO" id="GO:0005576">
    <property type="term" value="C:extracellular region"/>
    <property type="evidence" value="ECO:0007669"/>
    <property type="project" value="UniProtKB-SubCell"/>
</dbReference>
<feature type="domain" description="Flagellin N-terminal" evidence="6">
    <location>
        <begin position="3"/>
        <end position="140"/>
    </location>
</feature>
<comment type="subcellular location">
    <subcellularLocation>
        <location evidence="1">Bacterial flagellum</location>
    </subcellularLocation>
    <subcellularLocation>
        <location evidence="2">Secreted</location>
    </subcellularLocation>
</comment>
<dbReference type="InterPro" id="IPR046358">
    <property type="entry name" value="Flagellin_C"/>
</dbReference>
<comment type="caution">
    <text evidence="8">The sequence shown here is derived from an EMBL/GenBank/DDBJ whole genome shotgun (WGS) entry which is preliminary data.</text>
</comment>
<keyword evidence="4" id="KW-0964">Secreted</keyword>
<evidence type="ECO:0000259" key="7">
    <source>
        <dbReference type="Pfam" id="PF00700"/>
    </source>
</evidence>
<dbReference type="NCBIfam" id="TIGR02550">
    <property type="entry name" value="flagell_flgL"/>
    <property type="match status" value="1"/>
</dbReference>